<keyword evidence="1" id="KW-0597">Phosphoprotein</keyword>
<dbReference type="AlphaFoldDB" id="A0A9Q1CTY7"/>
<dbReference type="GO" id="GO:0007229">
    <property type="term" value="P:integrin-mediated signaling pathway"/>
    <property type="evidence" value="ECO:0007669"/>
    <property type="project" value="InterPro"/>
</dbReference>
<reference evidence="4" key="1">
    <citation type="journal article" date="2023" name="Science">
        <title>Genome structures resolve the early diversification of teleost fishes.</title>
        <authorList>
            <person name="Parey E."/>
            <person name="Louis A."/>
            <person name="Montfort J."/>
            <person name="Bouchez O."/>
            <person name="Roques C."/>
            <person name="Iampietro C."/>
            <person name="Lluch J."/>
            <person name="Castinel A."/>
            <person name="Donnadieu C."/>
            <person name="Desvignes T."/>
            <person name="Floi Bucao C."/>
            <person name="Jouanno E."/>
            <person name="Wen M."/>
            <person name="Mejri S."/>
            <person name="Dirks R."/>
            <person name="Jansen H."/>
            <person name="Henkel C."/>
            <person name="Chen W.J."/>
            <person name="Zahm M."/>
            <person name="Cabau C."/>
            <person name="Klopp C."/>
            <person name="Thompson A.W."/>
            <person name="Robinson-Rechavi M."/>
            <person name="Braasch I."/>
            <person name="Lecointre G."/>
            <person name="Bobe J."/>
            <person name="Postlethwait J.H."/>
            <person name="Berthelot C."/>
            <person name="Roest Crollius H."/>
            <person name="Guiguen Y."/>
        </authorList>
    </citation>
    <scope>NUCLEOTIDE SEQUENCE</scope>
    <source>
        <strain evidence="4">Concon-B</strain>
    </source>
</reference>
<comment type="caution">
    <text evidence="4">The sequence shown here is derived from an EMBL/GenBank/DDBJ whole genome shotgun (WGS) entry which is preliminary data.</text>
</comment>
<evidence type="ECO:0000313" key="4">
    <source>
        <dbReference type="EMBL" id="KAJ8245215.1"/>
    </source>
</evidence>
<dbReference type="SUPFAM" id="SSF50044">
    <property type="entry name" value="SH3-domain"/>
    <property type="match status" value="1"/>
</dbReference>
<dbReference type="GO" id="GO:0072659">
    <property type="term" value="P:protein localization to plasma membrane"/>
    <property type="evidence" value="ECO:0007669"/>
    <property type="project" value="TreeGrafter"/>
</dbReference>
<dbReference type="OrthoDB" id="9396701at2759"/>
<dbReference type="PANTHER" id="PTHR16830:SF12">
    <property type="entry name" value="PDZ DOMAIN-CONTAINING PROTEIN"/>
    <property type="match status" value="1"/>
</dbReference>
<evidence type="ECO:0000313" key="5">
    <source>
        <dbReference type="Proteomes" id="UP001152803"/>
    </source>
</evidence>
<dbReference type="Proteomes" id="UP001152803">
    <property type="component" value="Unassembled WGS sequence"/>
</dbReference>
<organism evidence="4 5">
    <name type="scientific">Conger conger</name>
    <name type="common">Conger eel</name>
    <name type="synonym">Muraena conger</name>
    <dbReference type="NCBI Taxonomy" id="82655"/>
    <lineage>
        <taxon>Eukaryota</taxon>
        <taxon>Metazoa</taxon>
        <taxon>Chordata</taxon>
        <taxon>Craniata</taxon>
        <taxon>Vertebrata</taxon>
        <taxon>Euteleostomi</taxon>
        <taxon>Actinopterygii</taxon>
        <taxon>Neopterygii</taxon>
        <taxon>Teleostei</taxon>
        <taxon>Anguilliformes</taxon>
        <taxon>Congridae</taxon>
        <taxon>Conger</taxon>
    </lineage>
</organism>
<sequence>MQSKAKPEEKDPKKQKKFEKEEKDFRKKFKFEGEIQVLYQVTIISTLASKKWGNKDLALRPGETVDVIVKPKDNKLIGRNEEGKFGYVSTSHIVAEDPDIYDDIGEDCIYDND</sequence>
<dbReference type="GO" id="GO:0005886">
    <property type="term" value="C:plasma membrane"/>
    <property type="evidence" value="ECO:0007669"/>
    <property type="project" value="InterPro"/>
</dbReference>
<accession>A0A9Q1CTY7</accession>
<dbReference type="Gene3D" id="2.30.30.40">
    <property type="entry name" value="SH3 Domains"/>
    <property type="match status" value="1"/>
</dbReference>
<name>A0A9Q1CTY7_CONCO</name>
<evidence type="ECO:0000259" key="3">
    <source>
        <dbReference type="Pfam" id="PF14603"/>
    </source>
</evidence>
<dbReference type="InterPro" id="IPR036028">
    <property type="entry name" value="SH3-like_dom_sf"/>
</dbReference>
<keyword evidence="5" id="KW-1185">Reference proteome</keyword>
<dbReference type="GO" id="GO:0050852">
    <property type="term" value="P:T cell receptor signaling pathway"/>
    <property type="evidence" value="ECO:0007669"/>
    <property type="project" value="TreeGrafter"/>
</dbReference>
<dbReference type="PANTHER" id="PTHR16830">
    <property type="entry name" value="SH2 CONTAINING ADAPTOR PRAM-1 RELATED"/>
    <property type="match status" value="1"/>
</dbReference>
<evidence type="ECO:0000256" key="2">
    <source>
        <dbReference type="SAM" id="MobiDB-lite"/>
    </source>
</evidence>
<proteinExistence type="predicted"/>
<dbReference type="InterPro" id="IPR029294">
    <property type="entry name" value="hSH3"/>
</dbReference>
<protein>
    <recommendedName>
        <fullName evidence="3">Helically-extended SH3 domain-containing protein</fullName>
    </recommendedName>
</protein>
<feature type="region of interest" description="Disordered" evidence="2">
    <location>
        <begin position="1"/>
        <end position="21"/>
    </location>
</feature>
<feature type="domain" description="Helically-extended SH3" evidence="3">
    <location>
        <begin position="25"/>
        <end position="113"/>
    </location>
</feature>
<dbReference type="FunFam" id="2.30.30.40:FF:000156">
    <property type="entry name" value="FYN-binding protein-like isoform X1"/>
    <property type="match status" value="1"/>
</dbReference>
<dbReference type="EMBL" id="JAFJMO010001135">
    <property type="protein sequence ID" value="KAJ8245215.1"/>
    <property type="molecule type" value="Genomic_DNA"/>
</dbReference>
<dbReference type="Pfam" id="PF14603">
    <property type="entry name" value="hSH3"/>
    <property type="match status" value="1"/>
</dbReference>
<evidence type="ECO:0000256" key="1">
    <source>
        <dbReference type="ARBA" id="ARBA00022553"/>
    </source>
</evidence>
<dbReference type="InterPro" id="IPR043443">
    <property type="entry name" value="FYB1/2-like"/>
</dbReference>
<gene>
    <name evidence="4" type="ORF">COCON_G00235770</name>
</gene>